<sequence>MTAMRDEIARLAEASTHDLRIEWRRTHRTEPPASLSRDLLLRALAYALQERAQGGLNQTTKRMLAALSQKTGPGGGSAPGPEAALKPGVRLVREWRGEAHAVLVLEGGYEYQARRYRSLTQIAKLITGAHWSGPRFFGIAQLPGKARQVRPAPSPTAEDARHGQT</sequence>
<comment type="caution">
    <text evidence="2">The sequence shown here is derived from an EMBL/GenBank/DDBJ whole genome shotgun (WGS) entry which is preliminary data.</text>
</comment>
<gene>
    <name evidence="2" type="ORF">OL599_10005</name>
</gene>
<keyword evidence="3" id="KW-1185">Reference proteome</keyword>
<evidence type="ECO:0000313" key="3">
    <source>
        <dbReference type="Proteomes" id="UP001165679"/>
    </source>
</evidence>
<evidence type="ECO:0000313" key="2">
    <source>
        <dbReference type="EMBL" id="MCW3474914.1"/>
    </source>
</evidence>
<feature type="region of interest" description="Disordered" evidence="1">
    <location>
        <begin position="144"/>
        <end position="165"/>
    </location>
</feature>
<evidence type="ECO:0000256" key="1">
    <source>
        <dbReference type="SAM" id="MobiDB-lite"/>
    </source>
</evidence>
<dbReference type="AlphaFoldDB" id="A0AA41YJK2"/>
<protein>
    <submittedName>
        <fullName evidence="2">DUF2924 domain-containing protein</fullName>
    </submittedName>
</protein>
<accession>A0AA41YJK2</accession>
<dbReference type="Proteomes" id="UP001165679">
    <property type="component" value="Unassembled WGS sequence"/>
</dbReference>
<organism evidence="2 3">
    <name type="scientific">Limobrevibacterium gyesilva</name>
    <dbReference type="NCBI Taxonomy" id="2991712"/>
    <lineage>
        <taxon>Bacteria</taxon>
        <taxon>Pseudomonadati</taxon>
        <taxon>Pseudomonadota</taxon>
        <taxon>Alphaproteobacteria</taxon>
        <taxon>Acetobacterales</taxon>
        <taxon>Acetobacteraceae</taxon>
        <taxon>Limobrevibacterium</taxon>
    </lineage>
</organism>
<dbReference type="InterPro" id="IPR021322">
    <property type="entry name" value="DUF2924"/>
</dbReference>
<reference evidence="2" key="2">
    <citation type="submission" date="2022-10" db="EMBL/GenBank/DDBJ databases">
        <authorList>
            <person name="Trinh H.N."/>
        </authorList>
    </citation>
    <scope>NUCLEOTIDE SEQUENCE</scope>
    <source>
        <strain evidence="2">RN2-1</strain>
    </source>
</reference>
<reference evidence="2" key="1">
    <citation type="submission" date="2022-09" db="EMBL/GenBank/DDBJ databases">
        <title>Rhodovastum sp. nov. RN2-1 isolated from soil in Seongnam, South Korea.</title>
        <authorList>
            <person name="Le N.T."/>
        </authorList>
    </citation>
    <scope>NUCLEOTIDE SEQUENCE</scope>
    <source>
        <strain evidence="2">RN2-1</strain>
    </source>
</reference>
<dbReference type="EMBL" id="JAPDNT010000005">
    <property type="protein sequence ID" value="MCW3474914.1"/>
    <property type="molecule type" value="Genomic_DNA"/>
</dbReference>
<name>A0AA41YJK2_9PROT</name>
<proteinExistence type="predicted"/>
<dbReference type="Pfam" id="PF11149">
    <property type="entry name" value="DUF2924"/>
    <property type="match status" value="1"/>
</dbReference>